<dbReference type="Gene3D" id="3.40.50.150">
    <property type="entry name" value="Vaccinia Virus protein VP39"/>
    <property type="match status" value="1"/>
</dbReference>
<keyword evidence="2" id="KW-0489">Methyltransferase</keyword>
<accession>A0ABR9G5B2</accession>
<dbReference type="PANTHER" id="PTHR43591">
    <property type="entry name" value="METHYLTRANSFERASE"/>
    <property type="match status" value="1"/>
</dbReference>
<dbReference type="GO" id="GO:0032259">
    <property type="term" value="P:methylation"/>
    <property type="evidence" value="ECO:0007669"/>
    <property type="project" value="UniProtKB-KW"/>
</dbReference>
<dbReference type="SUPFAM" id="SSF53335">
    <property type="entry name" value="S-adenosyl-L-methionine-dependent methyltransferases"/>
    <property type="match status" value="1"/>
</dbReference>
<dbReference type="InterPro" id="IPR029063">
    <property type="entry name" value="SAM-dependent_MTases_sf"/>
</dbReference>
<dbReference type="EMBL" id="JACZZA010000001">
    <property type="protein sequence ID" value="MBE1159204.1"/>
    <property type="molecule type" value="Genomic_DNA"/>
</dbReference>
<feature type="domain" description="Methyltransferase type 11" evidence="1">
    <location>
        <begin position="76"/>
        <end position="171"/>
    </location>
</feature>
<proteinExistence type="predicted"/>
<dbReference type="Pfam" id="PF08241">
    <property type="entry name" value="Methyltransf_11"/>
    <property type="match status" value="1"/>
</dbReference>
<evidence type="ECO:0000259" key="1">
    <source>
        <dbReference type="Pfam" id="PF08241"/>
    </source>
</evidence>
<name>A0ABR9G5B2_9GAMM</name>
<dbReference type="Proteomes" id="UP000651010">
    <property type="component" value="Unassembled WGS sequence"/>
</dbReference>
<dbReference type="CDD" id="cd02440">
    <property type="entry name" value="AdoMet_MTases"/>
    <property type="match status" value="1"/>
</dbReference>
<organism evidence="2 3">
    <name type="scientific">Dyella acidiphila</name>
    <dbReference type="NCBI Taxonomy" id="2775866"/>
    <lineage>
        <taxon>Bacteria</taxon>
        <taxon>Pseudomonadati</taxon>
        <taxon>Pseudomonadota</taxon>
        <taxon>Gammaproteobacteria</taxon>
        <taxon>Lysobacterales</taxon>
        <taxon>Rhodanobacteraceae</taxon>
        <taxon>Dyella</taxon>
    </lineage>
</organism>
<evidence type="ECO:0000313" key="2">
    <source>
        <dbReference type="EMBL" id="MBE1159204.1"/>
    </source>
</evidence>
<sequence>MSTLTRKLLRYLPAVQRRTRDIAESPAPAPIAEEPAAPQPNSADLGLFDSVLSGWYQNDTNEVFRGIPIGADDVVVDVGCGNGGSGLFCAKRGAKVIAIDIDPQVIADTRTRLEGNAPGGFEAYVSDANPLPLADGIATRVLCTEVLEHVDDPYQVMRELYRIGKPGARYLLTAPDALQEHLQERVAPPVYFQKPNHIRIIEREAFVAMAERAGLVVEDRAYYGFFWSIWMALFWSCKVDLGSPNHPVLNHWTQAWGALLSTDEGKELKHKLDAFMPKSQVLVARKP</sequence>
<evidence type="ECO:0000313" key="3">
    <source>
        <dbReference type="Proteomes" id="UP000651010"/>
    </source>
</evidence>
<keyword evidence="2" id="KW-0808">Transferase</keyword>
<protein>
    <submittedName>
        <fullName evidence="2">Methyltransferase domain-containing protein</fullName>
    </submittedName>
</protein>
<dbReference type="InterPro" id="IPR013216">
    <property type="entry name" value="Methyltransf_11"/>
</dbReference>
<dbReference type="RefSeq" id="WP_192554046.1">
    <property type="nucleotide sequence ID" value="NZ_JACZZA010000001.1"/>
</dbReference>
<dbReference type="GO" id="GO:0008168">
    <property type="term" value="F:methyltransferase activity"/>
    <property type="evidence" value="ECO:0007669"/>
    <property type="project" value="UniProtKB-KW"/>
</dbReference>
<comment type="caution">
    <text evidence="2">The sequence shown here is derived from an EMBL/GenBank/DDBJ whole genome shotgun (WGS) entry which is preliminary data.</text>
</comment>
<gene>
    <name evidence="2" type="ORF">IGX34_02330</name>
</gene>
<keyword evidence="3" id="KW-1185">Reference proteome</keyword>
<reference evidence="2 3" key="1">
    <citation type="submission" date="2020-09" db="EMBL/GenBank/DDBJ databases">
        <title>Dyella sp. 7MK23 isolated from forest soil.</title>
        <authorList>
            <person name="Fu J."/>
        </authorList>
    </citation>
    <scope>NUCLEOTIDE SEQUENCE [LARGE SCALE GENOMIC DNA]</scope>
    <source>
        <strain evidence="2 3">7MK23</strain>
    </source>
</reference>